<evidence type="ECO:0000256" key="1">
    <source>
        <dbReference type="SAM" id="Phobius"/>
    </source>
</evidence>
<evidence type="ECO:0008006" key="3">
    <source>
        <dbReference type="Google" id="ProtNLM"/>
    </source>
</evidence>
<feature type="non-terminal residue" evidence="2">
    <location>
        <position position="73"/>
    </location>
</feature>
<proteinExistence type="predicted"/>
<dbReference type="AlphaFoldDB" id="A0A382YFP6"/>
<protein>
    <recommendedName>
        <fullName evidence="3">NADH-Ubiquinone oxidoreductase (complex I) chain 5 N-terminal domain-containing protein</fullName>
    </recommendedName>
</protein>
<name>A0A382YFP6_9ZZZZ</name>
<dbReference type="EMBL" id="UINC01174949">
    <property type="protein sequence ID" value="SVD81328.1"/>
    <property type="molecule type" value="Genomic_DNA"/>
</dbReference>
<evidence type="ECO:0000313" key="2">
    <source>
        <dbReference type="EMBL" id="SVD81328.1"/>
    </source>
</evidence>
<gene>
    <name evidence="2" type="ORF">METZ01_LOCUS434182</name>
</gene>
<keyword evidence="1" id="KW-0472">Membrane</keyword>
<accession>A0A382YFP6</accession>
<feature type="transmembrane region" description="Helical" evidence="1">
    <location>
        <begin position="6"/>
        <end position="23"/>
    </location>
</feature>
<keyword evidence="1" id="KW-1133">Transmembrane helix</keyword>
<keyword evidence="1" id="KW-0812">Transmembrane</keyword>
<sequence>MDNWIFLIPLLPFLGFLVNGLLGRRLGDRAAAIIGCASVAGAFAVAVASFLQVDAAKPDTFLKQDFGTWIQAG</sequence>
<reference evidence="2" key="1">
    <citation type="submission" date="2018-05" db="EMBL/GenBank/DDBJ databases">
        <authorList>
            <person name="Lanie J.A."/>
            <person name="Ng W.-L."/>
            <person name="Kazmierczak K.M."/>
            <person name="Andrzejewski T.M."/>
            <person name="Davidsen T.M."/>
            <person name="Wayne K.J."/>
            <person name="Tettelin H."/>
            <person name="Glass J.I."/>
            <person name="Rusch D."/>
            <person name="Podicherti R."/>
            <person name="Tsui H.-C.T."/>
            <person name="Winkler M.E."/>
        </authorList>
    </citation>
    <scope>NUCLEOTIDE SEQUENCE</scope>
</reference>
<feature type="transmembrane region" description="Helical" evidence="1">
    <location>
        <begin position="30"/>
        <end position="51"/>
    </location>
</feature>
<organism evidence="2">
    <name type="scientific">marine metagenome</name>
    <dbReference type="NCBI Taxonomy" id="408172"/>
    <lineage>
        <taxon>unclassified sequences</taxon>
        <taxon>metagenomes</taxon>
        <taxon>ecological metagenomes</taxon>
    </lineage>
</organism>